<comment type="function">
    <text evidence="9">Catalyzes the first step in the biosynthesis of ornithine lipids, which are phosphorus-free membrane lipids. Catalyzes the 3-hydroxyacyl-acyl carrier protein-dependent acylation of ornithine to form lyso-ornithine lipid (LOL).</text>
</comment>
<comment type="pathway">
    <text evidence="1">Lipid metabolism.</text>
</comment>
<evidence type="ECO:0000256" key="9">
    <source>
        <dbReference type="ARBA" id="ARBA00045724"/>
    </source>
</evidence>
<evidence type="ECO:0000256" key="7">
    <source>
        <dbReference type="ARBA" id="ARBA00039058"/>
    </source>
</evidence>
<comment type="catalytic activity">
    <reaction evidence="10">
        <text>a (3R)-hydroxyacyl-[ACP] + L-ornithine = a lyso-ornithine lipid + holo-[ACP] + H(+)</text>
        <dbReference type="Rhea" id="RHEA:20633"/>
        <dbReference type="Rhea" id="RHEA-COMP:9685"/>
        <dbReference type="Rhea" id="RHEA-COMP:9945"/>
        <dbReference type="ChEBI" id="CHEBI:15378"/>
        <dbReference type="ChEBI" id="CHEBI:46911"/>
        <dbReference type="ChEBI" id="CHEBI:64479"/>
        <dbReference type="ChEBI" id="CHEBI:78827"/>
        <dbReference type="ChEBI" id="CHEBI:138482"/>
        <dbReference type="EC" id="2.3.2.30"/>
    </reaction>
    <physiologicalReaction direction="left-to-right" evidence="10">
        <dbReference type="Rhea" id="RHEA:20634"/>
    </physiologicalReaction>
</comment>
<dbReference type="GO" id="GO:0043810">
    <property type="term" value="F:ornithine-acyl [acyl carrier protein] N-acyltransferase activity"/>
    <property type="evidence" value="ECO:0007669"/>
    <property type="project" value="UniProtKB-EC"/>
</dbReference>
<name>A0A251X2N5_9RHOB</name>
<keyword evidence="2" id="KW-0444">Lipid biosynthesis</keyword>
<keyword evidence="4" id="KW-0443">Lipid metabolism</keyword>
<dbReference type="AlphaFoldDB" id="A0A251X2N5"/>
<dbReference type="SUPFAM" id="SSF55729">
    <property type="entry name" value="Acyl-CoA N-acyltransferases (Nat)"/>
    <property type="match status" value="1"/>
</dbReference>
<dbReference type="GO" id="GO:0006629">
    <property type="term" value="P:lipid metabolic process"/>
    <property type="evidence" value="ECO:0007669"/>
    <property type="project" value="UniProtKB-KW"/>
</dbReference>
<dbReference type="InterPro" id="IPR016181">
    <property type="entry name" value="Acyl_CoA_acyltransferase"/>
</dbReference>
<keyword evidence="5 11" id="KW-0012">Acyltransferase</keyword>
<dbReference type="OrthoDB" id="9787072at2"/>
<evidence type="ECO:0000256" key="10">
    <source>
        <dbReference type="ARBA" id="ARBA00047785"/>
    </source>
</evidence>
<evidence type="ECO:0000313" key="12">
    <source>
        <dbReference type="Proteomes" id="UP000194664"/>
    </source>
</evidence>
<proteinExistence type="inferred from homology"/>
<dbReference type="EC" id="2.3.2.30" evidence="7"/>
<sequence>MIALNEKLSVRLAETESDIRAAQRLRYDVFIEELGAKGANVDHENRLETDRFDAHFDHLLLRDQSRQSDDQVVGVYRLLRSDQAAKTGGFYSETEYDLTPLKSSGRPLLELGRSCLHADYRGGQGMYLLWNALADYVTEHSIEVLFGVASFHGTDVAPIWPSISYLHHNHLAPDDLRVASKSKPDRTYIPPDDINRLQAMKNTPSLIKAYLKMGGFIGEGVYIDRAFNTTDVCLILDTKRMSESQKRLYFKGRSA</sequence>
<dbReference type="PANTHER" id="PTHR37323:SF1">
    <property type="entry name" value="L-ORNITHINE N(ALPHA)-ACYLTRANSFERASE"/>
    <property type="match status" value="1"/>
</dbReference>
<evidence type="ECO:0000256" key="2">
    <source>
        <dbReference type="ARBA" id="ARBA00022516"/>
    </source>
</evidence>
<reference evidence="11 12" key="1">
    <citation type="submission" date="2016-12" db="EMBL/GenBank/DDBJ databases">
        <title>The draft genome sequence of HSLHS2.</title>
        <authorList>
            <person name="Hu D."/>
            <person name="Wang L."/>
            <person name="Shao Z."/>
        </authorList>
    </citation>
    <scope>NUCLEOTIDE SEQUENCE [LARGE SCALE GENOMIC DNA]</scope>
    <source>
        <strain evidence="11">MCCC 1A06712</strain>
    </source>
</reference>
<evidence type="ECO:0000256" key="5">
    <source>
        <dbReference type="ARBA" id="ARBA00023315"/>
    </source>
</evidence>
<protein>
    <recommendedName>
        <fullName evidence="8">L-ornithine N(alpha)-acyltransferase</fullName>
        <ecNumber evidence="7">2.3.2.30</ecNumber>
    </recommendedName>
</protein>
<dbReference type="PANTHER" id="PTHR37323">
    <property type="entry name" value="GCN5-RELATED N-ACETYLTRANSFERASE"/>
    <property type="match status" value="1"/>
</dbReference>
<comment type="caution">
    <text evidence="11">The sequence shown here is derived from an EMBL/GenBank/DDBJ whole genome shotgun (WGS) entry which is preliminary data.</text>
</comment>
<evidence type="ECO:0000256" key="6">
    <source>
        <dbReference type="ARBA" id="ARBA00038095"/>
    </source>
</evidence>
<organism evidence="11 12">
    <name type="scientific">Marivivens niveibacter</name>
    <dbReference type="NCBI Taxonomy" id="1930667"/>
    <lineage>
        <taxon>Bacteria</taxon>
        <taxon>Pseudomonadati</taxon>
        <taxon>Pseudomonadota</taxon>
        <taxon>Alphaproteobacteria</taxon>
        <taxon>Rhodobacterales</taxon>
        <taxon>Paracoccaceae</taxon>
        <taxon>Marivivens group</taxon>
        <taxon>Marivivens</taxon>
    </lineage>
</organism>
<keyword evidence="12" id="KW-1185">Reference proteome</keyword>
<dbReference type="EMBL" id="MSPP01000001">
    <property type="protein sequence ID" value="OUD10866.1"/>
    <property type="molecule type" value="Genomic_DNA"/>
</dbReference>
<dbReference type="Proteomes" id="UP000194664">
    <property type="component" value="Unassembled WGS sequence"/>
</dbReference>
<accession>A0A251X2N5</accession>
<comment type="similarity">
    <text evidence="6">Belongs to the acetyltransferase family. OlsB subfamily.</text>
</comment>
<gene>
    <name evidence="11" type="ORF">BVC71_05185</name>
</gene>
<dbReference type="Gene3D" id="3.40.630.30">
    <property type="match status" value="1"/>
</dbReference>
<dbReference type="Pfam" id="PF13444">
    <property type="entry name" value="Acetyltransf_5"/>
    <property type="match status" value="1"/>
</dbReference>
<evidence type="ECO:0000256" key="1">
    <source>
        <dbReference type="ARBA" id="ARBA00005189"/>
    </source>
</evidence>
<dbReference type="RefSeq" id="WP_086450512.1">
    <property type="nucleotide sequence ID" value="NZ_MSPP01000001.1"/>
</dbReference>
<evidence type="ECO:0000256" key="3">
    <source>
        <dbReference type="ARBA" id="ARBA00022679"/>
    </source>
</evidence>
<dbReference type="InterPro" id="IPR052351">
    <property type="entry name" value="Ornithine_N-alpha-AT"/>
</dbReference>
<keyword evidence="3 11" id="KW-0808">Transferase</keyword>
<evidence type="ECO:0000256" key="8">
    <source>
        <dbReference type="ARBA" id="ARBA00039866"/>
    </source>
</evidence>
<evidence type="ECO:0000256" key="4">
    <source>
        <dbReference type="ARBA" id="ARBA00023098"/>
    </source>
</evidence>
<evidence type="ECO:0000313" key="11">
    <source>
        <dbReference type="EMBL" id="OUD10866.1"/>
    </source>
</evidence>